<proteinExistence type="predicted"/>
<dbReference type="InterPro" id="IPR029058">
    <property type="entry name" value="AB_hydrolase_fold"/>
</dbReference>
<dbReference type="SUPFAM" id="SSF53474">
    <property type="entry name" value="alpha/beta-Hydrolases"/>
    <property type="match status" value="1"/>
</dbReference>
<reference evidence="3" key="1">
    <citation type="journal article" date="2019" name="Int. J. Syst. Evol. Microbiol.">
        <title>The Global Catalogue of Microorganisms (GCM) 10K type strain sequencing project: providing services to taxonomists for standard genome sequencing and annotation.</title>
        <authorList>
            <consortium name="The Broad Institute Genomics Platform"/>
            <consortium name="The Broad Institute Genome Sequencing Center for Infectious Disease"/>
            <person name="Wu L."/>
            <person name="Ma J."/>
        </authorList>
    </citation>
    <scope>NUCLEOTIDE SEQUENCE [LARGE SCALE GENOMIC DNA]</scope>
    <source>
        <strain evidence="3">JCM 11896</strain>
    </source>
</reference>
<dbReference type="Gene3D" id="3.40.50.1820">
    <property type="entry name" value="alpha/beta hydrolase"/>
    <property type="match status" value="1"/>
</dbReference>
<dbReference type="InterPro" id="IPR052897">
    <property type="entry name" value="Sec-Metab_Biosynth_Hydrolase"/>
</dbReference>
<sequence length="245" mass="24885">MVRGMTTYLLVPGFWLGASAWDAVAADLRARGHEATAVELGHAPGDTAESHVSDVLDVLAAPAAPAGAPGPVVLVGHSGAGPVCVAAAERARDRIARLVLVDTGPLPDGVAQIDFTPPEAQAATRATLAAHGALPMPPRAELDAAGSSTAGIPDPLFDEVRARSLAEPAGVVLTGVRRGETDETLPKTVVACSFTPGDIRPLIDAGVPGFAELGGPDWSFVSLPTGHWPMLSEPGRLAELLAAGT</sequence>
<dbReference type="EMBL" id="BAAAJK010000053">
    <property type="protein sequence ID" value="GAA1402442.1"/>
    <property type="molecule type" value="Genomic_DNA"/>
</dbReference>
<name>A0ABP4J3Q9_9PSEU</name>
<dbReference type="PANTHER" id="PTHR37017">
    <property type="entry name" value="AB HYDROLASE-1 DOMAIN-CONTAINING PROTEIN-RELATED"/>
    <property type="match status" value="1"/>
</dbReference>
<keyword evidence="3" id="KW-1185">Reference proteome</keyword>
<gene>
    <name evidence="2" type="ORF">GCM10009613_62420</name>
</gene>
<dbReference type="Pfam" id="PF12697">
    <property type="entry name" value="Abhydrolase_6"/>
    <property type="match status" value="1"/>
</dbReference>
<dbReference type="InterPro" id="IPR000073">
    <property type="entry name" value="AB_hydrolase_1"/>
</dbReference>
<evidence type="ECO:0000259" key="1">
    <source>
        <dbReference type="Pfam" id="PF12697"/>
    </source>
</evidence>
<protein>
    <recommendedName>
        <fullName evidence="1">AB hydrolase-1 domain-containing protein</fullName>
    </recommendedName>
</protein>
<dbReference type="PANTHER" id="PTHR37017:SF11">
    <property type="entry name" value="ESTERASE_LIPASE_THIOESTERASE DOMAIN-CONTAINING PROTEIN"/>
    <property type="match status" value="1"/>
</dbReference>
<organism evidence="2 3">
    <name type="scientific">Pseudonocardia kongjuensis</name>
    <dbReference type="NCBI Taxonomy" id="102227"/>
    <lineage>
        <taxon>Bacteria</taxon>
        <taxon>Bacillati</taxon>
        <taxon>Actinomycetota</taxon>
        <taxon>Actinomycetes</taxon>
        <taxon>Pseudonocardiales</taxon>
        <taxon>Pseudonocardiaceae</taxon>
        <taxon>Pseudonocardia</taxon>
    </lineage>
</organism>
<evidence type="ECO:0000313" key="3">
    <source>
        <dbReference type="Proteomes" id="UP001501414"/>
    </source>
</evidence>
<dbReference type="Proteomes" id="UP001501414">
    <property type="component" value="Unassembled WGS sequence"/>
</dbReference>
<comment type="caution">
    <text evidence="2">The sequence shown here is derived from an EMBL/GenBank/DDBJ whole genome shotgun (WGS) entry which is preliminary data.</text>
</comment>
<accession>A0ABP4J3Q9</accession>
<feature type="domain" description="AB hydrolase-1" evidence="1">
    <location>
        <begin position="9"/>
        <end position="239"/>
    </location>
</feature>
<evidence type="ECO:0000313" key="2">
    <source>
        <dbReference type="EMBL" id="GAA1402442.1"/>
    </source>
</evidence>